<dbReference type="PROSITE" id="PS51504">
    <property type="entry name" value="H15"/>
    <property type="match status" value="1"/>
</dbReference>
<evidence type="ECO:0000256" key="1">
    <source>
        <dbReference type="ARBA" id="ARBA00022454"/>
    </source>
</evidence>
<gene>
    <name evidence="11" type="ORF">mMyoMyo1_006129</name>
</gene>
<evidence type="ECO:0000256" key="2">
    <source>
        <dbReference type="ARBA" id="ARBA00023125"/>
    </source>
</evidence>
<feature type="compositionally biased region" description="Basic and acidic residues" evidence="9">
    <location>
        <begin position="309"/>
        <end position="328"/>
    </location>
</feature>
<dbReference type="InterPro" id="IPR005818">
    <property type="entry name" value="Histone_H1/H5_H15"/>
</dbReference>
<evidence type="ECO:0000256" key="5">
    <source>
        <dbReference type="ARBA" id="ARBA00073462"/>
    </source>
</evidence>
<evidence type="ECO:0000256" key="8">
    <source>
        <dbReference type="ARBA" id="ARBA00080360"/>
    </source>
</evidence>
<keyword evidence="12" id="KW-1185">Reference proteome</keyword>
<feature type="compositionally biased region" description="Low complexity" evidence="9">
    <location>
        <begin position="293"/>
        <end position="308"/>
    </location>
</feature>
<dbReference type="GO" id="GO:0005634">
    <property type="term" value="C:nucleus"/>
    <property type="evidence" value="ECO:0007669"/>
    <property type="project" value="UniProtKB-ARBA"/>
</dbReference>
<feature type="region of interest" description="Disordered" evidence="9">
    <location>
        <begin position="24"/>
        <end position="47"/>
    </location>
</feature>
<dbReference type="VEuPathDB" id="HostDB:LOC118668085"/>
<keyword evidence="1" id="KW-0158">Chromosome</keyword>
<reference evidence="11 12" key="1">
    <citation type="journal article" date="2020" name="Nature">
        <title>Six reference-quality genomes reveal evolution of bat adaptations.</title>
        <authorList>
            <person name="Jebb D."/>
            <person name="Huang Z."/>
            <person name="Pippel M."/>
            <person name="Hughes G.M."/>
            <person name="Lavrichenko K."/>
            <person name="Devanna P."/>
            <person name="Winkler S."/>
            <person name="Jermiin L.S."/>
            <person name="Skirmuntt E.C."/>
            <person name="Katzourakis A."/>
            <person name="Burkitt-Gray L."/>
            <person name="Ray D.A."/>
            <person name="Sullivan K.A.M."/>
            <person name="Roscito J.G."/>
            <person name="Kirilenko B.M."/>
            <person name="Davalos L.M."/>
            <person name="Corthals A.P."/>
            <person name="Power M.L."/>
            <person name="Jones G."/>
            <person name="Ransome R.D."/>
            <person name="Dechmann D.K.N."/>
            <person name="Locatelli A.G."/>
            <person name="Puechmaille S.J."/>
            <person name="Fedrigo O."/>
            <person name="Jarvis E.D."/>
            <person name="Hiller M."/>
            <person name="Vernes S.C."/>
            <person name="Myers E.W."/>
            <person name="Teeling E.C."/>
        </authorList>
    </citation>
    <scope>NUCLEOTIDE SEQUENCE [LARGE SCALE GENOMIC DNA]</scope>
    <source>
        <strain evidence="11">MMyoMyo1</strain>
        <tissue evidence="11">Flight muscle</tissue>
    </source>
</reference>
<dbReference type="Proteomes" id="UP000527355">
    <property type="component" value="Unassembled WGS sequence"/>
</dbReference>
<dbReference type="SMART" id="SM00526">
    <property type="entry name" value="H15"/>
    <property type="match status" value="1"/>
</dbReference>
<evidence type="ECO:0000256" key="3">
    <source>
        <dbReference type="ARBA" id="ARBA00023242"/>
    </source>
</evidence>
<dbReference type="InterPro" id="IPR036388">
    <property type="entry name" value="WH-like_DNA-bd_sf"/>
</dbReference>
<dbReference type="GO" id="GO:0003677">
    <property type="term" value="F:DNA binding"/>
    <property type="evidence" value="ECO:0007669"/>
    <property type="project" value="UniProtKB-KW"/>
</dbReference>
<dbReference type="InterPro" id="IPR036390">
    <property type="entry name" value="WH_DNA-bd_sf"/>
</dbReference>
<dbReference type="CDD" id="cd00073">
    <property type="entry name" value="H15"/>
    <property type="match status" value="1"/>
</dbReference>
<feature type="compositionally biased region" description="Basic and acidic residues" evidence="9">
    <location>
        <begin position="343"/>
        <end position="353"/>
    </location>
</feature>
<dbReference type="GO" id="GO:0030527">
    <property type="term" value="F:structural constituent of chromatin"/>
    <property type="evidence" value="ECO:0007669"/>
    <property type="project" value="UniProtKB-ARBA"/>
</dbReference>
<feature type="compositionally biased region" description="Basic and acidic residues" evidence="9">
    <location>
        <begin position="142"/>
        <end position="164"/>
    </location>
</feature>
<keyword evidence="3" id="KW-0539">Nucleus</keyword>
<evidence type="ECO:0000313" key="12">
    <source>
        <dbReference type="Proteomes" id="UP000527355"/>
    </source>
</evidence>
<dbReference type="Pfam" id="PF00538">
    <property type="entry name" value="Linker_histone"/>
    <property type="match status" value="1"/>
</dbReference>
<evidence type="ECO:0000256" key="4">
    <source>
        <dbReference type="ARBA" id="ARBA00056213"/>
    </source>
</evidence>
<feature type="compositionally biased region" description="Basic residues" evidence="9">
    <location>
        <begin position="253"/>
        <end position="263"/>
    </location>
</feature>
<dbReference type="AlphaFoldDB" id="A0A7J7UCJ6"/>
<evidence type="ECO:0000259" key="10">
    <source>
        <dbReference type="PROSITE" id="PS51504"/>
    </source>
</evidence>
<evidence type="ECO:0000256" key="6">
    <source>
        <dbReference type="ARBA" id="ARBA00078404"/>
    </source>
</evidence>
<comment type="caution">
    <text evidence="11">The sequence shown here is derived from an EMBL/GenBank/DDBJ whole genome shotgun (WGS) entry which is preliminary data.</text>
</comment>
<evidence type="ECO:0000256" key="9">
    <source>
        <dbReference type="SAM" id="MobiDB-lite"/>
    </source>
</evidence>
<comment type="function">
    <text evidence="4">May play a key role in the control of gene expression during oogenesis and early embryogenesis, presumably through the perturbation of chromatin structure. Essential for meiotic maturation of germinal vesicle-stage oocytes. The somatic type linker histone H1c is rapidly replaced by H1oo in a donor nucleus transplanted into an oocyte. The greater mobility of H1oo as compared to H1c may contribute to this rapid replacement and increased instability of the embryonic chromatin structure. The rapid replacement of H1c with H1oo may play an important role in nuclear remodeling.</text>
</comment>
<dbReference type="GO" id="GO:0000786">
    <property type="term" value="C:nucleosome"/>
    <property type="evidence" value="ECO:0007669"/>
    <property type="project" value="InterPro"/>
</dbReference>
<feature type="region of interest" description="Disordered" evidence="9">
    <location>
        <begin position="115"/>
        <end position="227"/>
    </location>
</feature>
<accession>A0A7J7UCJ6</accession>
<sequence length="353" mass="37785">MAPGSLASSDTLISSASLTSMTSTSEWSGTLKPGPRQHAVPPPRRNPPMLRMVLEALQAGEQRRGTSVMAIKLYILQKYPTVDAIRLKYLLKRALDTGMQRGLLIRPVNSRARGATGSFKLVPKQKKRIQPRKTATASAPRRPGEAKEEAPKKDGQTKGEEARGGKARKAPQQPDKAIEAPSGASGPPGKLKIKGKKDSPGVREGFPEQVSQAEEQPKQRPGEMKRLISLSGPLLWVGSEHWGQSKGETDAKAHRKTKARTRSSKPTVPKSGNGVTSPAKKKTGSKVLKEATAQGARKGSKAKAAAAPKDSESKMVPEPLTRKTEVPRGPKRPGMSTAASSSKETRVKAEAKS</sequence>
<dbReference type="FunFam" id="1.10.10.10:FF:000393">
    <property type="entry name" value="Oocyte-specific H1 histone"/>
    <property type="match status" value="1"/>
</dbReference>
<evidence type="ECO:0000313" key="11">
    <source>
        <dbReference type="EMBL" id="KAF6310492.1"/>
    </source>
</evidence>
<dbReference type="EMBL" id="JABWUV010000013">
    <property type="protein sequence ID" value="KAF6310492.1"/>
    <property type="molecule type" value="Genomic_DNA"/>
</dbReference>
<feature type="domain" description="H15" evidence="10">
    <location>
        <begin position="45"/>
        <end position="123"/>
    </location>
</feature>
<feature type="compositionally biased region" description="Basic and acidic residues" evidence="9">
    <location>
        <begin position="215"/>
        <end position="226"/>
    </location>
</feature>
<name>A0A7J7UCJ6_MYOMY</name>
<feature type="region of interest" description="Disordered" evidence="9">
    <location>
        <begin position="239"/>
        <end position="353"/>
    </location>
</feature>
<dbReference type="GO" id="GO:0006334">
    <property type="term" value="P:nucleosome assembly"/>
    <property type="evidence" value="ECO:0007669"/>
    <property type="project" value="InterPro"/>
</dbReference>
<evidence type="ECO:0000256" key="7">
    <source>
        <dbReference type="ARBA" id="ARBA00078520"/>
    </source>
</evidence>
<dbReference type="SUPFAM" id="SSF46785">
    <property type="entry name" value="Winged helix' DNA-binding domain"/>
    <property type="match status" value="1"/>
</dbReference>
<proteinExistence type="predicted"/>
<organism evidence="11 12">
    <name type="scientific">Myotis myotis</name>
    <name type="common">Greater mouse-eared bat</name>
    <name type="synonym">Vespertilio myotis</name>
    <dbReference type="NCBI Taxonomy" id="51298"/>
    <lineage>
        <taxon>Eukaryota</taxon>
        <taxon>Metazoa</taxon>
        <taxon>Chordata</taxon>
        <taxon>Craniata</taxon>
        <taxon>Vertebrata</taxon>
        <taxon>Euteleostomi</taxon>
        <taxon>Mammalia</taxon>
        <taxon>Eutheria</taxon>
        <taxon>Laurasiatheria</taxon>
        <taxon>Chiroptera</taxon>
        <taxon>Yangochiroptera</taxon>
        <taxon>Vespertilionidae</taxon>
        <taxon>Myotis</taxon>
    </lineage>
</organism>
<keyword evidence="2" id="KW-0238">DNA-binding</keyword>
<protein>
    <recommendedName>
        <fullName evidence="5">Histone H1.8</fullName>
    </recommendedName>
    <alternativeName>
        <fullName evidence="8">Histone H1oo</fullName>
    </alternativeName>
    <alternativeName>
        <fullName evidence="6">Oocyte-specific histone H1</fullName>
    </alternativeName>
    <alternativeName>
        <fullName evidence="7">Oocyte-specific linker histone H1</fullName>
    </alternativeName>
</protein>
<dbReference type="Gene3D" id="1.10.10.10">
    <property type="entry name" value="Winged helix-like DNA-binding domain superfamily/Winged helix DNA-binding domain"/>
    <property type="match status" value="1"/>
</dbReference>